<dbReference type="AlphaFoldDB" id="A0A0F9F5H3"/>
<comment type="caution">
    <text evidence="1">The sequence shown here is derived from an EMBL/GenBank/DDBJ whole genome shotgun (WGS) entry which is preliminary data.</text>
</comment>
<accession>A0A0F9F5H3</accession>
<sequence>MGYKKKVEPEDLSKKQLCQLARDVVRDNFNLQAEIVELKELLKVAKCPNSCIDGSIPHRSSDGWEQEQCQWCDMVGQALKDNE</sequence>
<evidence type="ECO:0000313" key="1">
    <source>
        <dbReference type="EMBL" id="KKL81528.1"/>
    </source>
</evidence>
<gene>
    <name evidence="1" type="ORF">LCGC14_1993830</name>
</gene>
<reference evidence="1" key="1">
    <citation type="journal article" date="2015" name="Nature">
        <title>Complex archaea that bridge the gap between prokaryotes and eukaryotes.</title>
        <authorList>
            <person name="Spang A."/>
            <person name="Saw J.H."/>
            <person name="Jorgensen S.L."/>
            <person name="Zaremba-Niedzwiedzka K."/>
            <person name="Martijn J."/>
            <person name="Lind A.E."/>
            <person name="van Eijk R."/>
            <person name="Schleper C."/>
            <person name="Guy L."/>
            <person name="Ettema T.J."/>
        </authorList>
    </citation>
    <scope>NUCLEOTIDE SEQUENCE</scope>
</reference>
<protein>
    <submittedName>
        <fullName evidence="1">Uncharacterized protein</fullName>
    </submittedName>
</protein>
<dbReference type="EMBL" id="LAZR01022534">
    <property type="protein sequence ID" value="KKL81528.1"/>
    <property type="molecule type" value="Genomic_DNA"/>
</dbReference>
<name>A0A0F9F5H3_9ZZZZ</name>
<proteinExistence type="predicted"/>
<organism evidence="1">
    <name type="scientific">marine sediment metagenome</name>
    <dbReference type="NCBI Taxonomy" id="412755"/>
    <lineage>
        <taxon>unclassified sequences</taxon>
        <taxon>metagenomes</taxon>
        <taxon>ecological metagenomes</taxon>
    </lineage>
</organism>